<dbReference type="Gene3D" id="2.60.40.1120">
    <property type="entry name" value="Carboxypeptidase-like, regulatory domain"/>
    <property type="match status" value="1"/>
</dbReference>
<evidence type="ECO:0000256" key="1">
    <source>
        <dbReference type="ARBA" id="ARBA00004571"/>
    </source>
</evidence>
<organism evidence="8">
    <name type="scientific">hydrothermal vent metagenome</name>
    <dbReference type="NCBI Taxonomy" id="652676"/>
    <lineage>
        <taxon>unclassified sequences</taxon>
        <taxon>metagenomes</taxon>
        <taxon>ecological metagenomes</taxon>
    </lineage>
</organism>
<dbReference type="SUPFAM" id="SSF49464">
    <property type="entry name" value="Carboxypeptidase regulatory domain-like"/>
    <property type="match status" value="1"/>
</dbReference>
<dbReference type="PANTHER" id="PTHR30069">
    <property type="entry name" value="TONB-DEPENDENT OUTER MEMBRANE RECEPTOR"/>
    <property type="match status" value="1"/>
</dbReference>
<dbReference type="PANTHER" id="PTHR30069:SF29">
    <property type="entry name" value="HEMOGLOBIN AND HEMOGLOBIN-HAPTOGLOBIN-BINDING PROTEIN 1-RELATED"/>
    <property type="match status" value="1"/>
</dbReference>
<keyword evidence="3" id="KW-0812">Transmembrane</keyword>
<proteinExistence type="predicted"/>
<dbReference type="InterPro" id="IPR008969">
    <property type="entry name" value="CarboxyPept-like_regulatory"/>
</dbReference>
<dbReference type="Pfam" id="PF13715">
    <property type="entry name" value="CarbopepD_reg_2"/>
    <property type="match status" value="1"/>
</dbReference>
<evidence type="ECO:0000256" key="6">
    <source>
        <dbReference type="ARBA" id="ARBA00023237"/>
    </source>
</evidence>
<dbReference type="Gene3D" id="2.170.130.10">
    <property type="entry name" value="TonB-dependent receptor, plug domain"/>
    <property type="match status" value="1"/>
</dbReference>
<dbReference type="InterPro" id="IPR039426">
    <property type="entry name" value="TonB-dep_rcpt-like"/>
</dbReference>
<keyword evidence="5" id="KW-0472">Membrane</keyword>
<keyword evidence="8" id="KW-0675">Receptor</keyword>
<gene>
    <name evidence="8" type="ORF">MNBD_BACTEROID03-2138</name>
</gene>
<sequence length="882" mass="100496">MAITQSKLPRGKPRHSTELNENRTIQASEHFKSHLVSKRFGLLFSLALLFLLKTGYAQENTSDNTPLVGFIQSLEDRFSIKFSYVDTDIRDIEIRVPKTDVLEEILTSIKVQTQLRIQKLNNRYYTFIKKTTIDICGTVLDNFEQNTVTGATIEILGSEVAVITDFDGNFALSNVPRNAILQIRHQGFKTLFINVEKLVNTDPCATLLLGQFYQQLEEVVVYEFLTKGLTKKFDASIEMNTEAFAILPGLIEPDVLQTIQVLPGIKSIDETVSDINIRGGGNDQNLILWDGIKMYQSGHFFGLISAFNPYLTDKVTVIKNGSSAQYGDGVSGIIDMRTKNKITDSYYGGAGFNLISGDLYAQLPLNDKLALQFSGRRSLTDFFDTPTFNSFFNRVFLDEQVVGNSNQTANIERDDSFYFYDFTAKLLYDINPRHKFRLSFININNLLDYKERTLDTGEETKSDLDQTNLSFGGSLKSKWNNRFSTFLNVYHTRYNLDARNTSANIQQLLFQNNKVIEQGVRLNTQYQLKENLNWLNGYQLTETSITNETNVTQPPFASNVTDIIKTHAFFTELGYESIDQRFHAKGGLRMNYYDNPDTFNEFIVEPRLNINYAITKELKAILLGEYKSQATNQVVDLEQNFLGIEKRRWIISDGESLPVTKSKQISFGLNYDQKNLYIGLEGFFKQVNGISTATQGFQNQNQFNGELGKYEVKGIEFLINKKTSDYSIWAGYTYNINNYTFIDIVPPNFPNNFDIRHTATLAGTYTFDRLKIGIGLNYRTGKPFTAPLGDNPIDTSFFPARINYEEPNGNRLGEYLRADASAIYYFDLNSKIKTSIGASVLNFTDRANVLNMYYRINEDNEIETIENISLGITPNLSFRMKF</sequence>
<dbReference type="InterPro" id="IPR036942">
    <property type="entry name" value="Beta-barrel_TonB_sf"/>
</dbReference>
<dbReference type="EMBL" id="UOEL01000124">
    <property type="protein sequence ID" value="VAW14941.1"/>
    <property type="molecule type" value="Genomic_DNA"/>
</dbReference>
<protein>
    <submittedName>
        <fullName evidence="8">TonB-dependent receptor</fullName>
    </submittedName>
</protein>
<comment type="subcellular location">
    <subcellularLocation>
        <location evidence="1">Cell outer membrane</location>
        <topology evidence="1">Multi-pass membrane protein</topology>
    </subcellularLocation>
</comment>
<keyword evidence="2" id="KW-0813">Transport</keyword>
<dbReference type="GO" id="GO:0009279">
    <property type="term" value="C:cell outer membrane"/>
    <property type="evidence" value="ECO:0007669"/>
    <property type="project" value="UniProtKB-SubCell"/>
</dbReference>
<evidence type="ECO:0000256" key="5">
    <source>
        <dbReference type="ARBA" id="ARBA00023136"/>
    </source>
</evidence>
<evidence type="ECO:0000313" key="8">
    <source>
        <dbReference type="EMBL" id="VAW14941.1"/>
    </source>
</evidence>
<feature type="domain" description="TonB-dependent receptor plug" evidence="7">
    <location>
        <begin position="257"/>
        <end position="330"/>
    </location>
</feature>
<dbReference type="Gene3D" id="2.40.170.20">
    <property type="entry name" value="TonB-dependent receptor, beta-barrel domain"/>
    <property type="match status" value="1"/>
</dbReference>
<keyword evidence="6" id="KW-0998">Cell outer membrane</keyword>
<dbReference type="GO" id="GO:0015344">
    <property type="term" value="F:siderophore uptake transmembrane transporter activity"/>
    <property type="evidence" value="ECO:0007669"/>
    <property type="project" value="TreeGrafter"/>
</dbReference>
<dbReference type="GO" id="GO:0044718">
    <property type="term" value="P:siderophore transmembrane transport"/>
    <property type="evidence" value="ECO:0007669"/>
    <property type="project" value="TreeGrafter"/>
</dbReference>
<accession>A0A3B0T8C2</accession>
<name>A0A3B0T8C2_9ZZZZ</name>
<keyword evidence="4" id="KW-0732">Signal</keyword>
<evidence type="ECO:0000256" key="2">
    <source>
        <dbReference type="ARBA" id="ARBA00022448"/>
    </source>
</evidence>
<dbReference type="AlphaFoldDB" id="A0A3B0T8C2"/>
<evidence type="ECO:0000256" key="3">
    <source>
        <dbReference type="ARBA" id="ARBA00022692"/>
    </source>
</evidence>
<evidence type="ECO:0000256" key="4">
    <source>
        <dbReference type="ARBA" id="ARBA00022729"/>
    </source>
</evidence>
<reference evidence="8" key="1">
    <citation type="submission" date="2018-06" db="EMBL/GenBank/DDBJ databases">
        <authorList>
            <person name="Zhirakovskaya E."/>
        </authorList>
    </citation>
    <scope>NUCLEOTIDE SEQUENCE</scope>
</reference>
<dbReference type="InterPro" id="IPR012910">
    <property type="entry name" value="Plug_dom"/>
</dbReference>
<dbReference type="PROSITE" id="PS52016">
    <property type="entry name" value="TONB_DEPENDENT_REC_3"/>
    <property type="match status" value="1"/>
</dbReference>
<evidence type="ECO:0000259" key="7">
    <source>
        <dbReference type="Pfam" id="PF07715"/>
    </source>
</evidence>
<dbReference type="Pfam" id="PF07715">
    <property type="entry name" value="Plug"/>
    <property type="match status" value="1"/>
</dbReference>
<dbReference type="InterPro" id="IPR037066">
    <property type="entry name" value="Plug_dom_sf"/>
</dbReference>
<dbReference type="SUPFAM" id="SSF56935">
    <property type="entry name" value="Porins"/>
    <property type="match status" value="1"/>
</dbReference>